<dbReference type="CDD" id="cd05008">
    <property type="entry name" value="SIS_GlmS_GlmD_1"/>
    <property type="match status" value="1"/>
</dbReference>
<dbReference type="EMBL" id="CP011971">
    <property type="protein sequence ID" value="AMN46916.1"/>
    <property type="molecule type" value="Genomic_DNA"/>
</dbReference>
<dbReference type="InterPro" id="IPR046348">
    <property type="entry name" value="SIS_dom_sf"/>
</dbReference>
<evidence type="ECO:0000256" key="2">
    <source>
        <dbReference type="ARBA" id="ARBA00012916"/>
    </source>
</evidence>
<evidence type="ECO:0000313" key="7">
    <source>
        <dbReference type="EMBL" id="AMN46916.1"/>
    </source>
</evidence>
<dbReference type="AlphaFoldDB" id="A0A127F907"/>
<dbReference type="GO" id="GO:0006047">
    <property type="term" value="P:UDP-N-acetylglucosamine metabolic process"/>
    <property type="evidence" value="ECO:0007669"/>
    <property type="project" value="TreeGrafter"/>
</dbReference>
<dbReference type="OrthoDB" id="9761808at2"/>
<reference evidence="7 8" key="1">
    <citation type="submission" date="2015-06" db="EMBL/GenBank/DDBJ databases">
        <title>A Comprehensive Approach to Explore the Metabolic and Phylogenetic Diversity of Bacterial Steroid Degradation in the Environment: Testosterone as an Example.</title>
        <authorList>
            <person name="Yang F.-C."/>
            <person name="Chen Y.-L."/>
            <person name="Yu C.-P."/>
            <person name="Tang S.-L."/>
            <person name="Wang P.-H."/>
            <person name="Ismail W."/>
            <person name="Wang C.-H."/>
            <person name="Yang C.-Y."/>
            <person name="Chiang Y.-R."/>
        </authorList>
    </citation>
    <scope>NUCLEOTIDE SEQUENCE [LARGE SCALE GENOMIC DNA]</scope>
    <source>
        <strain evidence="7 8">DSM 18526</strain>
    </source>
</reference>
<dbReference type="GO" id="GO:0046349">
    <property type="term" value="P:amino sugar biosynthetic process"/>
    <property type="evidence" value="ECO:0007669"/>
    <property type="project" value="UniProtKB-ARBA"/>
</dbReference>
<comment type="catalytic activity">
    <reaction evidence="1">
        <text>D-fructose 6-phosphate + L-glutamine = D-glucosamine 6-phosphate + L-glutamate</text>
        <dbReference type="Rhea" id="RHEA:13237"/>
        <dbReference type="ChEBI" id="CHEBI:29985"/>
        <dbReference type="ChEBI" id="CHEBI:58359"/>
        <dbReference type="ChEBI" id="CHEBI:58725"/>
        <dbReference type="ChEBI" id="CHEBI:61527"/>
        <dbReference type="EC" id="2.6.1.16"/>
    </reaction>
</comment>
<dbReference type="PANTHER" id="PTHR10937">
    <property type="entry name" value="GLUCOSAMINE--FRUCTOSE-6-PHOSPHATE AMINOTRANSFERASE, ISOMERIZING"/>
    <property type="match status" value="1"/>
</dbReference>
<dbReference type="InterPro" id="IPR035490">
    <property type="entry name" value="GlmS/FrlB_SIS"/>
</dbReference>
<evidence type="ECO:0000256" key="3">
    <source>
        <dbReference type="ARBA" id="ARBA00016090"/>
    </source>
</evidence>
<sequence length="369" mass="39816">MERDNAGYRYFMRKEILEQPGAVSRTLAGCVTNGRVIEAAFGSAAGTVFDRTEHVHIVACGTSYHAGVVARYFIEQICRLPCSIEVASEYRYRKPVTPRGSLLVALSQSGETPDTLAAARLARPGGFIASLAICNAPKSTLVRESDLVLLTHAGAKLALPATKTFTAQLVALGVLIGALVRRYEDDSCRERELVAQLLTLPAVIEATLALEPAIRSLARRLAEERHMLLLGRGIMYPVAMEGALKLKEVSYIQAEAYAAGELKHGPLALVDAAMPVIAMAPCDTVLEKLKSNLMEVRARRGQVVVFADPDSGLISKEEVASIAMPGRLAEIQCPVVYSVALQLLAFHVALFKGIDPDHPRGITMNSGRE</sequence>
<accession>A0A127F907</accession>
<dbReference type="CDD" id="cd05009">
    <property type="entry name" value="SIS_GlmS_GlmD_2"/>
    <property type="match status" value="1"/>
</dbReference>
<feature type="domain" description="SIS" evidence="6">
    <location>
        <begin position="217"/>
        <end position="359"/>
    </location>
</feature>
<keyword evidence="7" id="KW-0808">Transferase</keyword>
<evidence type="ECO:0000313" key="8">
    <source>
        <dbReference type="Proteomes" id="UP000070250"/>
    </source>
</evidence>
<dbReference type="Gene3D" id="3.40.50.10490">
    <property type="entry name" value="Glucose-6-phosphate isomerase like protein, domain 1"/>
    <property type="match status" value="2"/>
</dbReference>
<evidence type="ECO:0000256" key="5">
    <source>
        <dbReference type="ARBA" id="ARBA00022962"/>
    </source>
</evidence>
<dbReference type="GO" id="GO:0004360">
    <property type="term" value="F:glutamine-fructose-6-phosphate transaminase (isomerizing) activity"/>
    <property type="evidence" value="ECO:0007669"/>
    <property type="project" value="UniProtKB-EC"/>
</dbReference>
<dbReference type="InterPro" id="IPR001347">
    <property type="entry name" value="SIS_dom"/>
</dbReference>
<dbReference type="Proteomes" id="UP000070250">
    <property type="component" value="Chromosome"/>
</dbReference>
<feature type="domain" description="SIS" evidence="6">
    <location>
        <begin position="45"/>
        <end position="185"/>
    </location>
</feature>
<dbReference type="GO" id="GO:0006487">
    <property type="term" value="P:protein N-linked glycosylation"/>
    <property type="evidence" value="ECO:0007669"/>
    <property type="project" value="TreeGrafter"/>
</dbReference>
<dbReference type="GO" id="GO:0097367">
    <property type="term" value="F:carbohydrate derivative binding"/>
    <property type="evidence" value="ECO:0007669"/>
    <property type="project" value="InterPro"/>
</dbReference>
<keyword evidence="4" id="KW-0677">Repeat</keyword>
<protein>
    <recommendedName>
        <fullName evidence="3">Glutamine--fructose-6-phosphate aminotransferase [isomerizing]</fullName>
        <ecNumber evidence="2">2.6.1.16</ecNumber>
    </recommendedName>
</protein>
<dbReference type="KEGG" id="sdf:ACG33_07365"/>
<gene>
    <name evidence="7" type="ORF">ACG33_07365</name>
</gene>
<dbReference type="RefSeq" id="WP_066919992.1">
    <property type="nucleotide sequence ID" value="NZ_CP011971.1"/>
</dbReference>
<keyword evidence="7" id="KW-0032">Aminotransferase</keyword>
<dbReference type="NCBIfam" id="NF001484">
    <property type="entry name" value="PRK00331.1"/>
    <property type="match status" value="1"/>
</dbReference>
<keyword evidence="8" id="KW-1185">Reference proteome</keyword>
<name>A0A127F907_STEDE</name>
<dbReference type="PATRIC" id="fig|465721.4.peg.1559"/>
<dbReference type="Pfam" id="PF01380">
    <property type="entry name" value="SIS"/>
    <property type="match status" value="2"/>
</dbReference>
<dbReference type="PROSITE" id="PS51464">
    <property type="entry name" value="SIS"/>
    <property type="match status" value="2"/>
</dbReference>
<dbReference type="EC" id="2.6.1.16" evidence="2"/>
<dbReference type="FunFam" id="3.40.50.10490:FF:000001">
    <property type="entry name" value="Glutamine--fructose-6-phosphate aminotransferase [isomerizing]"/>
    <property type="match status" value="1"/>
</dbReference>
<dbReference type="InterPro" id="IPR035466">
    <property type="entry name" value="GlmS/AgaS_SIS"/>
</dbReference>
<evidence type="ECO:0000256" key="1">
    <source>
        <dbReference type="ARBA" id="ARBA00001031"/>
    </source>
</evidence>
<evidence type="ECO:0000259" key="6">
    <source>
        <dbReference type="PROSITE" id="PS51464"/>
    </source>
</evidence>
<evidence type="ECO:0000256" key="4">
    <source>
        <dbReference type="ARBA" id="ARBA00022737"/>
    </source>
</evidence>
<dbReference type="PANTHER" id="PTHR10937:SF0">
    <property type="entry name" value="GLUTAMINE--FRUCTOSE-6-PHOSPHATE TRANSAMINASE (ISOMERIZING)"/>
    <property type="match status" value="1"/>
</dbReference>
<organism evidence="7 8">
    <name type="scientific">Steroidobacter denitrificans</name>
    <dbReference type="NCBI Taxonomy" id="465721"/>
    <lineage>
        <taxon>Bacteria</taxon>
        <taxon>Pseudomonadati</taxon>
        <taxon>Pseudomonadota</taxon>
        <taxon>Gammaproteobacteria</taxon>
        <taxon>Steroidobacterales</taxon>
        <taxon>Steroidobacteraceae</taxon>
        <taxon>Steroidobacter</taxon>
    </lineage>
</organism>
<dbReference type="FunFam" id="3.40.50.10490:FF:000002">
    <property type="entry name" value="Glutamine--fructose-6-phosphate aminotransferase [isomerizing]"/>
    <property type="match status" value="1"/>
</dbReference>
<dbReference type="SUPFAM" id="SSF53697">
    <property type="entry name" value="SIS domain"/>
    <property type="match status" value="1"/>
</dbReference>
<keyword evidence="5" id="KW-0315">Glutamine amidotransferase</keyword>
<dbReference type="GO" id="GO:0005829">
    <property type="term" value="C:cytosol"/>
    <property type="evidence" value="ECO:0007669"/>
    <property type="project" value="TreeGrafter"/>
</dbReference>
<dbReference type="STRING" id="465721.ACG33_07365"/>
<dbReference type="GO" id="GO:0006002">
    <property type="term" value="P:fructose 6-phosphate metabolic process"/>
    <property type="evidence" value="ECO:0007669"/>
    <property type="project" value="TreeGrafter"/>
</dbReference>
<proteinExistence type="predicted"/>